<dbReference type="PANTHER" id="PTHR43877">
    <property type="entry name" value="AMINOALKYLPHOSPHONATE N-ACETYLTRANSFERASE-RELATED-RELATED"/>
    <property type="match status" value="1"/>
</dbReference>
<dbReference type="AlphaFoldDB" id="A0A8J3YL66"/>
<name>A0A8J3YL66_9ACTN</name>
<organism evidence="4 5">
    <name type="scientific">Virgisporangium aliadipatigenens</name>
    <dbReference type="NCBI Taxonomy" id="741659"/>
    <lineage>
        <taxon>Bacteria</taxon>
        <taxon>Bacillati</taxon>
        <taxon>Actinomycetota</taxon>
        <taxon>Actinomycetes</taxon>
        <taxon>Micromonosporales</taxon>
        <taxon>Micromonosporaceae</taxon>
        <taxon>Virgisporangium</taxon>
    </lineage>
</organism>
<keyword evidence="2" id="KW-0012">Acyltransferase</keyword>
<keyword evidence="5" id="KW-1185">Reference proteome</keyword>
<feature type="domain" description="N-acetyltransferase" evidence="3">
    <location>
        <begin position="4"/>
        <end position="156"/>
    </location>
</feature>
<dbReference type="RefSeq" id="WP_203899437.1">
    <property type="nucleotide sequence ID" value="NZ_BOPF01000008.1"/>
</dbReference>
<dbReference type="InterPro" id="IPR000182">
    <property type="entry name" value="GNAT_dom"/>
</dbReference>
<gene>
    <name evidence="4" type="ORF">Val02_27920</name>
</gene>
<dbReference type="Gene3D" id="3.40.630.30">
    <property type="match status" value="1"/>
</dbReference>
<evidence type="ECO:0000259" key="3">
    <source>
        <dbReference type="PROSITE" id="PS51186"/>
    </source>
</evidence>
<proteinExistence type="predicted"/>
<keyword evidence="1" id="KW-0808">Transferase</keyword>
<dbReference type="Pfam" id="PF00583">
    <property type="entry name" value="Acetyltransf_1"/>
    <property type="match status" value="1"/>
</dbReference>
<dbReference type="SUPFAM" id="SSF55729">
    <property type="entry name" value="Acyl-CoA N-acyltransferases (Nat)"/>
    <property type="match status" value="1"/>
</dbReference>
<evidence type="ECO:0000256" key="1">
    <source>
        <dbReference type="ARBA" id="ARBA00022679"/>
    </source>
</evidence>
<comment type="caution">
    <text evidence="4">The sequence shown here is derived from an EMBL/GenBank/DDBJ whole genome shotgun (WGS) entry which is preliminary data.</text>
</comment>
<evidence type="ECO:0000256" key="2">
    <source>
        <dbReference type="ARBA" id="ARBA00023315"/>
    </source>
</evidence>
<protein>
    <recommendedName>
        <fullName evidence="3">N-acetyltransferase domain-containing protein</fullName>
    </recommendedName>
</protein>
<dbReference type="EMBL" id="BOPF01000008">
    <property type="protein sequence ID" value="GIJ45906.1"/>
    <property type="molecule type" value="Genomic_DNA"/>
</dbReference>
<dbReference type="Proteomes" id="UP000619260">
    <property type="component" value="Unassembled WGS sequence"/>
</dbReference>
<dbReference type="InterPro" id="IPR016181">
    <property type="entry name" value="Acyl_CoA_acyltransferase"/>
</dbReference>
<dbReference type="InterPro" id="IPR050832">
    <property type="entry name" value="Bact_Acetyltransf"/>
</dbReference>
<sequence>MSTVTVRPATASDLPALARLSGGLFAIDAGQFDPWTDQEWPARDGETYFGKLIAGDASAIWLAELGDEPIGYATGKLGGPYSTRPVSVADLESVFVAEGHRSGGAGEALVRAFLAWARDQGAELAQVTAYSGNVRAQAFYQRVGFHPHTVTLEMSL</sequence>
<dbReference type="CDD" id="cd04301">
    <property type="entry name" value="NAT_SF"/>
    <property type="match status" value="1"/>
</dbReference>
<evidence type="ECO:0000313" key="5">
    <source>
        <dbReference type="Proteomes" id="UP000619260"/>
    </source>
</evidence>
<dbReference type="GO" id="GO:0016747">
    <property type="term" value="F:acyltransferase activity, transferring groups other than amino-acyl groups"/>
    <property type="evidence" value="ECO:0007669"/>
    <property type="project" value="InterPro"/>
</dbReference>
<evidence type="ECO:0000313" key="4">
    <source>
        <dbReference type="EMBL" id="GIJ45906.1"/>
    </source>
</evidence>
<dbReference type="PROSITE" id="PS51186">
    <property type="entry name" value="GNAT"/>
    <property type="match status" value="1"/>
</dbReference>
<reference evidence="4" key="1">
    <citation type="submission" date="2021-01" db="EMBL/GenBank/DDBJ databases">
        <title>Whole genome shotgun sequence of Virgisporangium aliadipatigenens NBRC 105644.</title>
        <authorList>
            <person name="Komaki H."/>
            <person name="Tamura T."/>
        </authorList>
    </citation>
    <scope>NUCLEOTIDE SEQUENCE</scope>
    <source>
        <strain evidence="4">NBRC 105644</strain>
    </source>
</reference>
<accession>A0A8J3YL66</accession>